<accession>A0A329MCF8</accession>
<keyword evidence="4" id="KW-1185">Reference proteome</keyword>
<comment type="caution">
    <text evidence="3">The sequence shown here is derived from an EMBL/GenBank/DDBJ whole genome shotgun (WGS) entry which is preliminary data.</text>
</comment>
<reference evidence="3 4" key="1">
    <citation type="journal article" date="2009" name="Int. J. Syst. Evol. Microbiol.">
        <title>Paenibacillus contaminans sp. nov., isolated from a contaminated laboratory plate.</title>
        <authorList>
            <person name="Chou J.H."/>
            <person name="Lee J.H."/>
            <person name="Lin M.C."/>
            <person name="Chang P.S."/>
            <person name="Arun A.B."/>
            <person name="Young C.C."/>
            <person name="Chen W.M."/>
        </authorList>
    </citation>
    <scope>NUCLEOTIDE SEQUENCE [LARGE SCALE GENOMIC DNA]</scope>
    <source>
        <strain evidence="3 4">CKOBP-6</strain>
    </source>
</reference>
<protein>
    <submittedName>
        <fullName evidence="3">Stage II sporulation protein D</fullName>
    </submittedName>
</protein>
<keyword evidence="1" id="KW-1133">Transmembrane helix</keyword>
<dbReference type="InterPro" id="IPR051922">
    <property type="entry name" value="Bact_Sporulation_Assoc"/>
</dbReference>
<dbReference type="GO" id="GO:0030435">
    <property type="term" value="P:sporulation resulting in formation of a cellular spore"/>
    <property type="evidence" value="ECO:0007669"/>
    <property type="project" value="InterPro"/>
</dbReference>
<dbReference type="OrthoDB" id="9794671at2"/>
<keyword evidence="1" id="KW-0812">Transmembrane</keyword>
<dbReference type="PANTHER" id="PTHR30032:SF4">
    <property type="entry name" value="AMIDASE ENHANCER"/>
    <property type="match status" value="1"/>
</dbReference>
<sequence length="358" mass="39084">MIKLAAQRKKQAAIWAALWLSIVLVITVAIPLLLVDRSPSPSQPDGSALAAQGTAESSAAAEAGLSFLVPVYLTKEQRIDRIPIESYVRGVVAAEMPVEFEVEALKAQALAARTYIVRRILENDTSSVPVKGAWVTDTVAHQAYLTDSQLEAQWGAEAYRTNAAKISRAVEETKGMILTYEGKPITATFFSTSNGYTENAEDYWSDYIPYLRSVKSPWDSKLSPRFKETVTMPYSDFARKLGISGSVSASSAVSGSKTIEVSEGHRIKQIKIGGKLFSGRQVREKLGINSSQFQLKLKGKNVEITTTGFGHGVGMSQWGANGMAKEGKTAEEIVTYYYTGIKIEKDASFLERASKAEF</sequence>
<feature type="transmembrane region" description="Helical" evidence="1">
    <location>
        <begin position="12"/>
        <end position="34"/>
    </location>
</feature>
<proteinExistence type="predicted"/>
<dbReference type="AlphaFoldDB" id="A0A329MCF8"/>
<gene>
    <name evidence="3" type="primary">spoIID</name>
    <name evidence="3" type="ORF">DQG23_27390</name>
</gene>
<dbReference type="RefSeq" id="WP_113034219.1">
    <property type="nucleotide sequence ID" value="NZ_QMFB01000019.1"/>
</dbReference>
<dbReference type="PANTHER" id="PTHR30032">
    <property type="entry name" value="N-ACETYLMURAMOYL-L-ALANINE AMIDASE-RELATED"/>
    <property type="match status" value="1"/>
</dbReference>
<evidence type="ECO:0000313" key="3">
    <source>
        <dbReference type="EMBL" id="RAV17368.1"/>
    </source>
</evidence>
<evidence type="ECO:0000313" key="4">
    <source>
        <dbReference type="Proteomes" id="UP000250369"/>
    </source>
</evidence>
<dbReference type="InterPro" id="IPR014225">
    <property type="entry name" value="Spore_II_D_firmicutes"/>
</dbReference>
<dbReference type="Proteomes" id="UP000250369">
    <property type="component" value="Unassembled WGS sequence"/>
</dbReference>
<name>A0A329MCF8_9BACL</name>
<keyword evidence="1" id="KW-0472">Membrane</keyword>
<dbReference type="GO" id="GO:0030288">
    <property type="term" value="C:outer membrane-bounded periplasmic space"/>
    <property type="evidence" value="ECO:0007669"/>
    <property type="project" value="TreeGrafter"/>
</dbReference>
<feature type="domain" description="Sporulation stage II protein D amidase enhancer LytB N-terminal" evidence="2">
    <location>
        <begin position="75"/>
        <end position="180"/>
    </location>
</feature>
<dbReference type="NCBIfam" id="TIGR02669">
    <property type="entry name" value="SpoIID_LytB"/>
    <property type="match status" value="1"/>
</dbReference>
<evidence type="ECO:0000259" key="2">
    <source>
        <dbReference type="Pfam" id="PF08486"/>
    </source>
</evidence>
<evidence type="ECO:0000256" key="1">
    <source>
        <dbReference type="SAM" id="Phobius"/>
    </source>
</evidence>
<dbReference type="EMBL" id="QMFB01000019">
    <property type="protein sequence ID" value="RAV17368.1"/>
    <property type="molecule type" value="Genomic_DNA"/>
</dbReference>
<dbReference type="Pfam" id="PF08486">
    <property type="entry name" value="SpoIID"/>
    <property type="match status" value="1"/>
</dbReference>
<organism evidence="3 4">
    <name type="scientific">Paenibacillus contaminans</name>
    <dbReference type="NCBI Taxonomy" id="450362"/>
    <lineage>
        <taxon>Bacteria</taxon>
        <taxon>Bacillati</taxon>
        <taxon>Bacillota</taxon>
        <taxon>Bacilli</taxon>
        <taxon>Bacillales</taxon>
        <taxon>Paenibacillaceae</taxon>
        <taxon>Paenibacillus</taxon>
    </lineage>
</organism>
<dbReference type="NCBIfam" id="TIGR02870">
    <property type="entry name" value="spore_II_D"/>
    <property type="match status" value="1"/>
</dbReference>
<dbReference type="InterPro" id="IPR013486">
    <property type="entry name" value="SpoIID/LytB"/>
</dbReference>
<dbReference type="InterPro" id="IPR013693">
    <property type="entry name" value="SpoIID/LytB_N"/>
</dbReference>